<dbReference type="EMBL" id="JAAAIL010000028">
    <property type="protein sequence ID" value="KAG0281207.1"/>
    <property type="molecule type" value="Genomic_DNA"/>
</dbReference>
<protein>
    <recommendedName>
        <fullName evidence="6">FAD-binding domain-containing protein</fullName>
    </recommendedName>
</protein>
<name>A0AAD4DLL9_9FUNG</name>
<accession>A0AAD4DLL9</accession>
<dbReference type="AlphaFoldDB" id="A0AAD4DLL9"/>
<dbReference type="SUPFAM" id="SSF51905">
    <property type="entry name" value="FAD/NAD(P)-binding domain"/>
    <property type="match status" value="1"/>
</dbReference>
<gene>
    <name evidence="7" type="ORF">BGZ95_006033</name>
</gene>
<comment type="caution">
    <text evidence="7">The sequence shown here is derived from an EMBL/GenBank/DDBJ whole genome shotgun (WGS) entry which is preliminary data.</text>
</comment>
<keyword evidence="8" id="KW-1185">Reference proteome</keyword>
<dbReference type="GO" id="GO:0071949">
    <property type="term" value="F:FAD binding"/>
    <property type="evidence" value="ECO:0007669"/>
    <property type="project" value="InterPro"/>
</dbReference>
<sequence length="473" mass="52764">MSATGVKVSPTAAGYSQTSFANTSAPGVIIIGAGLAGLFLGSYLEEAGIPYDIYERAPEIKPLGAVMCLSPNILPAFEQLSIYEELMSFSKPALESTFYSGDLKVIGRLETYTADSVGYDRILFARPKLYELLFKRIPPHKIHMCKKMMSFDQDYEGVRVLFEDGTVAQGDVLVGADGAHSSVRKHLYTSLENQGLLPKDDTKSMGKGYVSLLGTTDPLDPARYPAMNKPDSDTSFIIGDKSTPYTWVIFTVPGNMICWNVVIQLGLDPVADELAGTSDWVVQDNNQKLMDSIRHFKTPYGVLGDLLDATPIEHVSKVYFEDKLFQTWNHDRTVLIGDAAHKMLPSTGAGAVNAMQDAVILANCLYDIIPTNLDTVKTALEEYKNQRFKDIEDQYAQTYFNAKLQYGHTLVERFLRHVVFNWLPNSKLIDQMQKESAFRPQANFMPQAPRRGTVPVVPQKPSKRMQMEEELEE</sequence>
<keyword evidence="4" id="KW-0560">Oxidoreductase</keyword>
<dbReference type="Proteomes" id="UP001194580">
    <property type="component" value="Unassembled WGS sequence"/>
</dbReference>
<dbReference type="PRINTS" id="PR00420">
    <property type="entry name" value="RNGMNOXGNASE"/>
</dbReference>
<dbReference type="Pfam" id="PF01494">
    <property type="entry name" value="FAD_binding_3"/>
    <property type="match status" value="2"/>
</dbReference>
<dbReference type="PANTHER" id="PTHR47356">
    <property type="entry name" value="FAD-DEPENDENT MONOOXYGENASE ASQG-RELATED"/>
    <property type="match status" value="1"/>
</dbReference>
<evidence type="ECO:0000313" key="7">
    <source>
        <dbReference type="EMBL" id="KAG0281207.1"/>
    </source>
</evidence>
<evidence type="ECO:0000256" key="3">
    <source>
        <dbReference type="ARBA" id="ARBA00022827"/>
    </source>
</evidence>
<organism evidence="7 8">
    <name type="scientific">Linnemannia exigua</name>
    <dbReference type="NCBI Taxonomy" id="604196"/>
    <lineage>
        <taxon>Eukaryota</taxon>
        <taxon>Fungi</taxon>
        <taxon>Fungi incertae sedis</taxon>
        <taxon>Mucoromycota</taxon>
        <taxon>Mortierellomycotina</taxon>
        <taxon>Mortierellomycetes</taxon>
        <taxon>Mortierellales</taxon>
        <taxon>Mortierellaceae</taxon>
        <taxon>Linnemannia</taxon>
    </lineage>
</organism>
<feature type="region of interest" description="Disordered" evidence="5">
    <location>
        <begin position="448"/>
        <end position="473"/>
    </location>
</feature>
<feature type="domain" description="FAD-binding" evidence="6">
    <location>
        <begin position="310"/>
        <end position="369"/>
    </location>
</feature>
<reference evidence="7" key="1">
    <citation type="journal article" date="2020" name="Fungal Divers.">
        <title>Resolving the Mortierellaceae phylogeny through synthesis of multi-gene phylogenetics and phylogenomics.</title>
        <authorList>
            <person name="Vandepol N."/>
            <person name="Liber J."/>
            <person name="Desiro A."/>
            <person name="Na H."/>
            <person name="Kennedy M."/>
            <person name="Barry K."/>
            <person name="Grigoriev I.V."/>
            <person name="Miller A.N."/>
            <person name="O'Donnell K."/>
            <person name="Stajich J.E."/>
            <person name="Bonito G."/>
        </authorList>
    </citation>
    <scope>NUCLEOTIDE SEQUENCE</scope>
    <source>
        <strain evidence="7">NRRL 28262</strain>
    </source>
</reference>
<evidence type="ECO:0000313" key="8">
    <source>
        <dbReference type="Proteomes" id="UP001194580"/>
    </source>
</evidence>
<dbReference type="InterPro" id="IPR002938">
    <property type="entry name" value="FAD-bd"/>
</dbReference>
<keyword evidence="3" id="KW-0274">FAD</keyword>
<dbReference type="Gene3D" id="3.50.50.60">
    <property type="entry name" value="FAD/NAD(P)-binding domain"/>
    <property type="match status" value="1"/>
</dbReference>
<evidence type="ECO:0000256" key="5">
    <source>
        <dbReference type="SAM" id="MobiDB-lite"/>
    </source>
</evidence>
<feature type="domain" description="FAD-binding" evidence="6">
    <location>
        <begin position="28"/>
        <end position="194"/>
    </location>
</feature>
<dbReference type="GO" id="GO:0004497">
    <property type="term" value="F:monooxygenase activity"/>
    <property type="evidence" value="ECO:0007669"/>
    <property type="project" value="InterPro"/>
</dbReference>
<evidence type="ECO:0000256" key="2">
    <source>
        <dbReference type="ARBA" id="ARBA00022630"/>
    </source>
</evidence>
<dbReference type="InterPro" id="IPR036188">
    <property type="entry name" value="FAD/NAD-bd_sf"/>
</dbReference>
<evidence type="ECO:0000259" key="6">
    <source>
        <dbReference type="Pfam" id="PF01494"/>
    </source>
</evidence>
<keyword evidence="2" id="KW-0285">Flavoprotein</keyword>
<proteinExistence type="inferred from homology"/>
<evidence type="ECO:0000256" key="1">
    <source>
        <dbReference type="ARBA" id="ARBA00007992"/>
    </source>
</evidence>
<comment type="similarity">
    <text evidence="1">Belongs to the paxM FAD-dependent monooxygenase family.</text>
</comment>
<dbReference type="PANTHER" id="PTHR47356:SF2">
    <property type="entry name" value="FAD-BINDING DOMAIN-CONTAINING PROTEIN-RELATED"/>
    <property type="match status" value="1"/>
</dbReference>
<dbReference type="InterPro" id="IPR050562">
    <property type="entry name" value="FAD_mOase_fung"/>
</dbReference>
<evidence type="ECO:0000256" key="4">
    <source>
        <dbReference type="ARBA" id="ARBA00023002"/>
    </source>
</evidence>